<keyword evidence="1" id="KW-0175">Coiled coil</keyword>
<evidence type="ECO:0000313" key="4">
    <source>
        <dbReference type="Proteomes" id="UP000255125"/>
    </source>
</evidence>
<organism evidence="3 4">
    <name type="scientific">Pseudomonas fluorescens</name>
    <dbReference type="NCBI Taxonomy" id="294"/>
    <lineage>
        <taxon>Bacteria</taxon>
        <taxon>Pseudomonadati</taxon>
        <taxon>Pseudomonadota</taxon>
        <taxon>Gammaproteobacteria</taxon>
        <taxon>Pseudomonadales</taxon>
        <taxon>Pseudomonadaceae</taxon>
        <taxon>Pseudomonas</taxon>
    </lineage>
</organism>
<evidence type="ECO:0000256" key="1">
    <source>
        <dbReference type="SAM" id="Coils"/>
    </source>
</evidence>
<protein>
    <submittedName>
        <fullName evidence="3">Phage-related protein</fullName>
    </submittedName>
</protein>
<feature type="transmembrane region" description="Helical" evidence="2">
    <location>
        <begin position="17"/>
        <end position="39"/>
    </location>
</feature>
<sequence>MSGGVLNFLTPSLGNPLELVFCTVIIGGMLVSLITAEVFGRAPAWERNWQGGTHKGALDIEHGTLGELNQAVATLPERIVANMPGLLLIVGLLGTFLGLGMALDKASGILQGNADSLNAMSDSLGQLTGMMKDLGTKFKTSTWGIIAFIALKLWDSASWSAESRRTGWCVDRMKREIDNSRDQHKNATELRDHLTRQALAAVGEQLVQAIASQSQLLGNELKQLKLIELKRGQTEDEQFAQTAANLDGQLQQLQQLSGPEGYLAALALYAAHLPRLDLLESHGETLHGLDAGLGRLQAQLEQSNQQLTGLGQKLEHGHQLTERLQQTATLQSEHAREDSELRERQGQTLLAALTEQHGAQLDAARAQATHLQERFDELATLSAKGIEATQAVGAHTQASQKSLERFVTASTDNLNALEQAGTTMGKAANQLAQSASALEGSVLTMEKSVGAAIDKLNDDFHVHLQTMQGSLDANISRLSNVMNELQTGMMDNVNRMSQDFTQNTTEMSENLRSATDNISEAVVRLSGEVNEVMASVSRNIEGANKAQTNASAMFTTTNDELNGAISQMEKNMKTLGEQITQGLTDISESNRNMRATGKKLEQLKELPDSFDKLHGHFQELLAQGSQTLLALDKLAGELRSDPHQRGQLLSEAVKSLAELSSHLKTLTASAQQGRQQVANLPQALAEKVAEQFSNHLQPLQQAAGSTVALLQRMADQPQQPLARKPSDEPLIA</sequence>
<dbReference type="OrthoDB" id="8585483at2"/>
<dbReference type="Gene3D" id="1.20.5.1230">
    <property type="entry name" value="Apolipoprotein A-I"/>
    <property type="match status" value="1"/>
</dbReference>
<evidence type="ECO:0000256" key="2">
    <source>
        <dbReference type="SAM" id="Phobius"/>
    </source>
</evidence>
<accession>A0A379IG72</accession>
<name>A0A379IG72_PSEFL</name>
<keyword evidence="2" id="KW-0472">Membrane</keyword>
<gene>
    <name evidence="3" type="ORF">NCTC10392_03753</name>
</gene>
<feature type="transmembrane region" description="Helical" evidence="2">
    <location>
        <begin position="85"/>
        <end position="103"/>
    </location>
</feature>
<reference evidence="3 4" key="1">
    <citation type="submission" date="2018-06" db="EMBL/GenBank/DDBJ databases">
        <authorList>
            <consortium name="Pathogen Informatics"/>
            <person name="Doyle S."/>
        </authorList>
    </citation>
    <scope>NUCLEOTIDE SEQUENCE [LARGE SCALE GENOMIC DNA]</scope>
    <source>
        <strain evidence="3 4">NCTC10392</strain>
    </source>
</reference>
<dbReference type="Proteomes" id="UP000255125">
    <property type="component" value="Unassembled WGS sequence"/>
</dbReference>
<evidence type="ECO:0000313" key="3">
    <source>
        <dbReference type="EMBL" id="SUD31815.1"/>
    </source>
</evidence>
<proteinExistence type="predicted"/>
<feature type="coiled-coil region" evidence="1">
    <location>
        <begin position="558"/>
        <end position="606"/>
    </location>
</feature>
<dbReference type="EMBL" id="UGUS01000002">
    <property type="protein sequence ID" value="SUD31815.1"/>
    <property type="molecule type" value="Genomic_DNA"/>
</dbReference>
<feature type="coiled-coil region" evidence="1">
    <location>
        <begin position="170"/>
        <end position="197"/>
    </location>
</feature>
<dbReference type="AlphaFoldDB" id="A0A379IG72"/>
<keyword evidence="2" id="KW-1133">Transmembrane helix</keyword>
<keyword evidence="2" id="KW-0812">Transmembrane</keyword>